<dbReference type="Pfam" id="PF11372">
    <property type="entry name" value="DUF3173"/>
    <property type="match status" value="1"/>
</dbReference>
<accession>A0A7X1Z826</accession>
<comment type="caution">
    <text evidence="1">The sequence shown here is derived from an EMBL/GenBank/DDBJ whole genome shotgun (WGS) entry which is preliminary data.</text>
</comment>
<organism evidence="1 2">
    <name type="scientific">Lactococcus hircilactis</name>
    <dbReference type="NCBI Taxonomy" id="1494462"/>
    <lineage>
        <taxon>Bacteria</taxon>
        <taxon>Bacillati</taxon>
        <taxon>Bacillota</taxon>
        <taxon>Bacilli</taxon>
        <taxon>Lactobacillales</taxon>
        <taxon>Streptococcaceae</taxon>
        <taxon>Lactococcus</taxon>
    </lineage>
</organism>
<proteinExistence type="predicted"/>
<dbReference type="Proteomes" id="UP000439550">
    <property type="component" value="Unassembled WGS sequence"/>
</dbReference>
<protein>
    <submittedName>
        <fullName evidence="1">DUF3173 domain-containing protein</fullName>
    </submittedName>
</protein>
<reference evidence="1 2" key="1">
    <citation type="submission" date="2019-10" db="EMBL/GenBank/DDBJ databases">
        <authorList>
            <person name="Dong K."/>
        </authorList>
    </citation>
    <scope>NUCLEOTIDE SEQUENCE [LARGE SCALE GENOMIC DNA]</scope>
    <source>
        <strain evidence="1 2">DSM 28960</strain>
    </source>
</reference>
<dbReference type="InterPro" id="IPR021512">
    <property type="entry name" value="DUF3173"/>
</dbReference>
<dbReference type="RefSeq" id="WP_153496091.1">
    <property type="nucleotide sequence ID" value="NZ_CBCRWP010000003.1"/>
</dbReference>
<name>A0A7X1Z826_9LACT</name>
<keyword evidence="2" id="KW-1185">Reference proteome</keyword>
<sequence>MTTITYKDLMKFGYKEHTARSVIAQAKQYMVKCGYPFYNNKRLGAVPASAVERIVGFSLTQESEKNHDS</sequence>
<dbReference type="OrthoDB" id="1915051at2"/>
<dbReference type="AlphaFoldDB" id="A0A7X1Z826"/>
<gene>
    <name evidence="1" type="ORF">GHI93_05615</name>
</gene>
<dbReference type="EMBL" id="WITJ01000006">
    <property type="protein sequence ID" value="MQW39417.1"/>
    <property type="molecule type" value="Genomic_DNA"/>
</dbReference>
<evidence type="ECO:0000313" key="2">
    <source>
        <dbReference type="Proteomes" id="UP000439550"/>
    </source>
</evidence>
<evidence type="ECO:0000313" key="1">
    <source>
        <dbReference type="EMBL" id="MQW39417.1"/>
    </source>
</evidence>